<evidence type="ECO:0000313" key="7">
    <source>
        <dbReference type="Proteomes" id="UP000597444"/>
    </source>
</evidence>
<evidence type="ECO:0000256" key="3">
    <source>
        <dbReference type="ARBA" id="ARBA00023125"/>
    </source>
</evidence>
<dbReference type="Proteomes" id="UP000597444">
    <property type="component" value="Unassembled WGS sequence"/>
</dbReference>
<dbReference type="SMART" id="SM00354">
    <property type="entry name" value="HTH_LACI"/>
    <property type="match status" value="1"/>
</dbReference>
<reference evidence="6" key="1">
    <citation type="submission" date="2020-10" db="EMBL/GenBank/DDBJ databases">
        <title>Taxonomic study of unclassified bacteria belonging to the class Ktedonobacteria.</title>
        <authorList>
            <person name="Yabe S."/>
            <person name="Wang C.M."/>
            <person name="Zheng Y."/>
            <person name="Sakai Y."/>
            <person name="Cavaletti L."/>
            <person name="Monciardini P."/>
            <person name="Donadio S."/>
        </authorList>
    </citation>
    <scope>NUCLEOTIDE SEQUENCE</scope>
    <source>
        <strain evidence="6">ID150040</strain>
    </source>
</reference>
<dbReference type="PROSITE" id="PS50932">
    <property type="entry name" value="HTH_LACI_2"/>
    <property type="match status" value="1"/>
</dbReference>
<dbReference type="EMBL" id="BNJK01000002">
    <property type="protein sequence ID" value="GHO99053.1"/>
    <property type="molecule type" value="Genomic_DNA"/>
</dbReference>
<dbReference type="SUPFAM" id="SSF47413">
    <property type="entry name" value="lambda repressor-like DNA-binding domains"/>
    <property type="match status" value="1"/>
</dbReference>
<dbReference type="RefSeq" id="WP_220209716.1">
    <property type="nucleotide sequence ID" value="NZ_BNJK01000002.1"/>
</dbReference>
<evidence type="ECO:0000313" key="6">
    <source>
        <dbReference type="EMBL" id="GHO99053.1"/>
    </source>
</evidence>
<evidence type="ECO:0000256" key="4">
    <source>
        <dbReference type="ARBA" id="ARBA00023163"/>
    </source>
</evidence>
<comment type="caution">
    <text evidence="6">The sequence shown here is derived from an EMBL/GenBank/DDBJ whole genome shotgun (WGS) entry which is preliminary data.</text>
</comment>
<evidence type="ECO:0000256" key="1">
    <source>
        <dbReference type="ARBA" id="ARBA00022491"/>
    </source>
</evidence>
<protein>
    <submittedName>
        <fullName evidence="6">LacI family transcriptional regulator</fullName>
    </submittedName>
</protein>
<dbReference type="GO" id="GO:0003700">
    <property type="term" value="F:DNA-binding transcription factor activity"/>
    <property type="evidence" value="ECO:0007669"/>
    <property type="project" value="TreeGrafter"/>
</dbReference>
<evidence type="ECO:0000259" key="5">
    <source>
        <dbReference type="PROSITE" id="PS50932"/>
    </source>
</evidence>
<dbReference type="Pfam" id="PF00356">
    <property type="entry name" value="LacI"/>
    <property type="match status" value="1"/>
</dbReference>
<gene>
    <name evidence="6" type="ORF">KSF_091010</name>
</gene>
<dbReference type="CDD" id="cd01392">
    <property type="entry name" value="HTH_LacI"/>
    <property type="match status" value="1"/>
</dbReference>
<dbReference type="AlphaFoldDB" id="A0A8J3N7X0"/>
<evidence type="ECO:0000256" key="2">
    <source>
        <dbReference type="ARBA" id="ARBA00023015"/>
    </source>
</evidence>
<dbReference type="InterPro" id="IPR001761">
    <property type="entry name" value="Peripla_BP/Lac1_sug-bd_dom"/>
</dbReference>
<keyword evidence="7" id="KW-1185">Reference proteome</keyword>
<proteinExistence type="predicted"/>
<dbReference type="InterPro" id="IPR000843">
    <property type="entry name" value="HTH_LacI"/>
</dbReference>
<organism evidence="6 7">
    <name type="scientific">Reticulibacter mediterranei</name>
    <dbReference type="NCBI Taxonomy" id="2778369"/>
    <lineage>
        <taxon>Bacteria</taxon>
        <taxon>Bacillati</taxon>
        <taxon>Chloroflexota</taxon>
        <taxon>Ktedonobacteria</taxon>
        <taxon>Ktedonobacterales</taxon>
        <taxon>Reticulibacteraceae</taxon>
        <taxon>Reticulibacter</taxon>
    </lineage>
</organism>
<dbReference type="InterPro" id="IPR028082">
    <property type="entry name" value="Peripla_BP_I"/>
</dbReference>
<dbReference type="PANTHER" id="PTHR30146:SF148">
    <property type="entry name" value="HTH-TYPE TRANSCRIPTIONAL REPRESSOR PURR-RELATED"/>
    <property type="match status" value="1"/>
</dbReference>
<dbReference type="Pfam" id="PF00532">
    <property type="entry name" value="Peripla_BP_1"/>
    <property type="match status" value="1"/>
</dbReference>
<feature type="domain" description="HTH lacI-type" evidence="5">
    <location>
        <begin position="2"/>
        <end position="56"/>
    </location>
</feature>
<accession>A0A8J3N7X0</accession>
<dbReference type="InterPro" id="IPR010982">
    <property type="entry name" value="Lambda_DNA-bd_dom_sf"/>
</dbReference>
<sequence length="335" mass="37388">MATIRNVADRAEVSISTVSRVVNGNRPVRPDIRERVLQAIKELDYRPNYLARGLRARNSSMLGLIIPDNSNPFYAEVARAIEDAGFAAGYSVILCNTDLSNEKQQAYIDVLLSHKVEGVILINMNLVTLDNLERLMTEHVPVVLANNDIRIPATDQILVDDYQGGYHAGQYLLRLNHRRIGCISLQSQFPHIPKRIAGFRQALTEAGIELSDELCTTGNGRYDSGYQATQELIRRQPNLTAIFVFNDLMALGAMNALRAEGKRIPEDVSIIGYDNIFYSSTFEPALTTIAQPIATIGEECITRLLERIEHPDRPPMQVTLPVELIERASCRACPD</sequence>
<dbReference type="Gene3D" id="1.10.260.40">
    <property type="entry name" value="lambda repressor-like DNA-binding domains"/>
    <property type="match status" value="1"/>
</dbReference>
<dbReference type="Gene3D" id="3.40.50.2300">
    <property type="match status" value="2"/>
</dbReference>
<keyword evidence="1" id="KW-0678">Repressor</keyword>
<keyword evidence="4" id="KW-0804">Transcription</keyword>
<dbReference type="PANTHER" id="PTHR30146">
    <property type="entry name" value="LACI-RELATED TRANSCRIPTIONAL REPRESSOR"/>
    <property type="match status" value="1"/>
</dbReference>
<keyword evidence="2" id="KW-0805">Transcription regulation</keyword>
<name>A0A8J3N7X0_9CHLR</name>
<dbReference type="SUPFAM" id="SSF53822">
    <property type="entry name" value="Periplasmic binding protein-like I"/>
    <property type="match status" value="1"/>
</dbReference>
<dbReference type="GO" id="GO:0000976">
    <property type="term" value="F:transcription cis-regulatory region binding"/>
    <property type="evidence" value="ECO:0007669"/>
    <property type="project" value="TreeGrafter"/>
</dbReference>
<keyword evidence="3" id="KW-0238">DNA-binding</keyword>